<dbReference type="eggNOG" id="COG1670">
    <property type="taxonomic scope" value="Bacteria"/>
</dbReference>
<keyword evidence="2" id="KW-0808">Transferase</keyword>
<reference evidence="6" key="2">
    <citation type="submission" date="2015-06" db="EMBL/GenBank/DDBJ databases">
        <authorList>
            <person name="Radhakrishnan Rajesh"/>
            <person name="Underwood Anthony"/>
            <person name="Al-Shahib Ali"/>
        </authorList>
    </citation>
    <scope>NUCLEOTIDE SEQUENCE [LARGE SCALE GENOMIC DNA]</scope>
    <source>
        <strain evidence="6">P19_London_7_VIM_2_05_10</strain>
    </source>
</reference>
<dbReference type="SUPFAM" id="SSF55729">
    <property type="entry name" value="Acyl-CoA N-acyltransferases (Nat)"/>
    <property type="match status" value="1"/>
</dbReference>
<dbReference type="Proteomes" id="UP000644192">
    <property type="component" value="Unassembled WGS sequence"/>
</dbReference>
<evidence type="ECO:0000313" key="3">
    <source>
        <dbReference type="EMBL" id="MZZ11386.1"/>
    </source>
</evidence>
<evidence type="ECO:0000313" key="2">
    <source>
        <dbReference type="EMBL" id="CRP31091.1"/>
    </source>
</evidence>
<dbReference type="EMBL" id="CVVU01000215">
    <property type="protein sequence ID" value="CRP31091.1"/>
    <property type="molecule type" value="Genomic_DNA"/>
</dbReference>
<evidence type="ECO:0000313" key="6">
    <source>
        <dbReference type="Proteomes" id="UP000045039"/>
    </source>
</evidence>
<dbReference type="OMA" id="SQWLAWP"/>
<dbReference type="AlphaFoldDB" id="A0A069Q7Q3"/>
<dbReference type="GO" id="GO:1990189">
    <property type="term" value="F:protein N-terminal-serine acetyltransferase activity"/>
    <property type="evidence" value="ECO:0007669"/>
    <property type="project" value="TreeGrafter"/>
</dbReference>
<reference evidence="4 7" key="4">
    <citation type="submission" date="2018-08" db="EMBL/GenBank/DDBJ databases">
        <title>Recombination of ecologically and evolutionarily significant loci maintains genetic cohesion in the Pseudomonas syringae species complex.</title>
        <authorList>
            <person name="Dillon M."/>
            <person name="Thakur S."/>
            <person name="Almeida R.N.D."/>
            <person name="Weir B.S."/>
            <person name="Guttman D.S."/>
        </authorList>
    </citation>
    <scope>NUCLEOTIDE SEQUENCE [LARGE SCALE GENOMIC DNA]</scope>
    <source>
        <strain evidence="4 7">ICMP 7846</strain>
    </source>
</reference>
<dbReference type="GO" id="GO:0005737">
    <property type="term" value="C:cytoplasm"/>
    <property type="evidence" value="ECO:0007669"/>
    <property type="project" value="TreeGrafter"/>
</dbReference>
<dbReference type="GO" id="GO:0008999">
    <property type="term" value="F:protein-N-terminal-alanine acetyltransferase activity"/>
    <property type="evidence" value="ECO:0007669"/>
    <property type="project" value="TreeGrafter"/>
</dbReference>
<reference evidence="5 8" key="5">
    <citation type="submission" date="2019-01" db="EMBL/GenBank/DDBJ databases">
        <title>The Pseudomonas aeruginosa pan-genome provides new insights on its population structure, horizontal gene transfer and pathogenicity.</title>
        <authorList>
            <person name="Freschi L."/>
            <person name="Vincent A.T."/>
            <person name="Jeukens J."/>
            <person name="Emond-Rheault J.-G."/>
            <person name="Kukavica-Ibrulj I."/>
            <person name="Dupont M.-J."/>
            <person name="Charette S.J."/>
            <person name="Boyle B."/>
            <person name="Levesque R.C."/>
        </authorList>
    </citation>
    <scope>NUCLEOTIDE SEQUENCE [LARGE SCALE GENOMIC DNA]</scope>
    <source>
        <strain evidence="5 8">PA-W36</strain>
    </source>
</reference>
<dbReference type="PANTHER" id="PTHR43441">
    <property type="entry name" value="RIBOSOMAL-PROTEIN-SERINE ACETYLTRANSFERASE"/>
    <property type="match status" value="1"/>
</dbReference>
<evidence type="ECO:0000259" key="1">
    <source>
        <dbReference type="PROSITE" id="PS51186"/>
    </source>
</evidence>
<dbReference type="EMBL" id="NSNE01000024">
    <property type="protein sequence ID" value="RPM05639.1"/>
    <property type="molecule type" value="Genomic_DNA"/>
</dbReference>
<sequence>MFILPISSDLHLELLDQPRAEELFRLVRANSEHLAPWMPWVPLTQSVDDTRRFIGEGQRLWAERRSCRCGIVESGCLVGVIDLHDFTEDSRSASIGYWLAASAQGRGLLARALGKTIELGFLGYDRQRLVIRCSTENLRSQRAAERQGFRRDGVIRANEIIAGRAHDHAIYTLLRSEWHAAHA</sequence>
<dbReference type="Proteomes" id="UP000270834">
    <property type="component" value="Unassembled WGS sequence"/>
</dbReference>
<dbReference type="InterPro" id="IPR000182">
    <property type="entry name" value="GNAT_dom"/>
</dbReference>
<feature type="domain" description="N-acetyltransferase" evidence="1">
    <location>
        <begin position="10"/>
        <end position="176"/>
    </location>
</feature>
<dbReference type="Pfam" id="PF13302">
    <property type="entry name" value="Acetyltransf_3"/>
    <property type="match status" value="1"/>
</dbReference>
<dbReference type="EMBL" id="WXZT01000001">
    <property type="protein sequence ID" value="MZZ11386.1"/>
    <property type="molecule type" value="Genomic_DNA"/>
</dbReference>
<reference evidence="5 8" key="3">
    <citation type="submission" date="2017-08" db="EMBL/GenBank/DDBJ databases">
        <authorList>
            <person name="Feschi L."/>
            <person name="Jeukens J."/>
            <person name="Emond-Rheault J.-G."/>
            <person name="Kukavica-Ibrulj I."/>
            <person name="Boyle B."/>
            <person name="Levesque R.C."/>
        </authorList>
    </citation>
    <scope>NUCLEOTIDE SEQUENCE [LARGE SCALE GENOMIC DNA]</scope>
    <source>
        <strain evidence="5 8">PA-W36</strain>
    </source>
</reference>
<dbReference type="SMR" id="A0A069Q7Q3"/>
<name>A0A069Q7Q3_PSEAI</name>
<dbReference type="InterPro" id="IPR016181">
    <property type="entry name" value="Acyl_CoA_acyltransferase"/>
</dbReference>
<accession>A0A069Q7Q3</accession>
<dbReference type="InterPro" id="IPR051908">
    <property type="entry name" value="Ribosomal_N-acetyltransferase"/>
</dbReference>
<evidence type="ECO:0000313" key="8">
    <source>
        <dbReference type="Proteomes" id="UP000284767"/>
    </source>
</evidence>
<dbReference type="Proteomes" id="UP000284767">
    <property type="component" value="Unassembled WGS sequence"/>
</dbReference>
<organism evidence="2 6">
    <name type="scientific">Pseudomonas aeruginosa</name>
    <dbReference type="NCBI Taxonomy" id="287"/>
    <lineage>
        <taxon>Bacteria</taxon>
        <taxon>Pseudomonadati</taxon>
        <taxon>Pseudomonadota</taxon>
        <taxon>Gammaproteobacteria</taxon>
        <taxon>Pseudomonadales</taxon>
        <taxon>Pseudomonadaceae</taxon>
        <taxon>Pseudomonas</taxon>
    </lineage>
</organism>
<dbReference type="EC" id="2.3.1.-" evidence="2"/>
<dbReference type="PANTHER" id="PTHR43441:SF11">
    <property type="entry name" value="RIBOSOMAL-PROTEIN-SERINE ACETYLTRANSFERASE"/>
    <property type="match status" value="1"/>
</dbReference>
<dbReference type="Proteomes" id="UP000045039">
    <property type="component" value="Unassembled WGS sequence"/>
</dbReference>
<keyword evidence="2" id="KW-0012">Acyltransferase</keyword>
<evidence type="ECO:0000313" key="4">
    <source>
        <dbReference type="EMBL" id="RMS55943.1"/>
    </source>
</evidence>
<comment type="caution">
    <text evidence="2">The sequence shown here is derived from an EMBL/GenBank/DDBJ whole genome shotgun (WGS) entry which is preliminary data.</text>
</comment>
<evidence type="ECO:0000313" key="7">
    <source>
        <dbReference type="Proteomes" id="UP000270834"/>
    </source>
</evidence>
<evidence type="ECO:0000313" key="5">
    <source>
        <dbReference type="EMBL" id="RPM05639.1"/>
    </source>
</evidence>
<dbReference type="Gene3D" id="3.40.630.30">
    <property type="match status" value="1"/>
</dbReference>
<proteinExistence type="predicted"/>
<dbReference type="EMBL" id="RBSQ01000529">
    <property type="protein sequence ID" value="RMS55943.1"/>
    <property type="molecule type" value="Genomic_DNA"/>
</dbReference>
<gene>
    <name evidence="2" type="primary">ydaF_2</name>
    <name evidence="4" type="ORF">ALP65_02811</name>
    <name evidence="3" type="ORF">GUL26_03915</name>
    <name evidence="5" type="ORF">IPC1295_28995</name>
    <name evidence="2" type="ORF">PAERUG_P19_London_7_VIM_2_05_10_04067</name>
</gene>
<reference evidence="2" key="1">
    <citation type="submission" date="2015-06" db="EMBL/GenBank/DDBJ databases">
        <authorList>
            <person name="Radhakrishnan R."/>
            <person name="Underwood A."/>
            <person name="Al-Shahib A."/>
        </authorList>
    </citation>
    <scope>NUCLEOTIDE SEQUENCE</scope>
    <source>
        <strain evidence="2">P19_London_7_VIM_2_05_10</strain>
    </source>
</reference>
<protein>
    <submittedName>
        <fullName evidence="3 5">N-acetyltransferase</fullName>
    </submittedName>
    <submittedName>
        <fullName evidence="2">Ribosomal N-acetyltransferase YdaF</fullName>
        <ecNumber evidence="2">2.3.1.-</ecNumber>
    </submittedName>
</protein>
<reference evidence="3" key="6">
    <citation type="submission" date="2020-01" db="EMBL/GenBank/DDBJ databases">
        <title>Bacteria Cultured from War Wounds Associated with the Conflict in Eastern Ukraine.</title>
        <authorList>
            <person name="Snesrud E."/>
            <person name="Galac M.R."/>
            <person name="Mc Gann P."/>
            <person name="Valentine K."/>
            <person name="Viacheslav K."/>
        </authorList>
    </citation>
    <scope>NUCLEOTIDE SEQUENCE</scope>
    <source>
        <strain evidence="3">VNMU148</strain>
    </source>
</reference>
<dbReference type="RefSeq" id="WP_003114799.1">
    <property type="nucleotide sequence ID" value="NZ_AP024513.1"/>
</dbReference>
<dbReference type="PROSITE" id="PS51186">
    <property type="entry name" value="GNAT"/>
    <property type="match status" value="1"/>
</dbReference>